<accession>A0A366IT54</accession>
<dbReference type="InterPro" id="IPR012349">
    <property type="entry name" value="Split_barrel_FMN-bd"/>
</dbReference>
<dbReference type="EMBL" id="QNSE01000024">
    <property type="protein sequence ID" value="RBP77943.1"/>
    <property type="molecule type" value="Genomic_DNA"/>
</dbReference>
<dbReference type="AlphaFoldDB" id="A0A366IT54"/>
<dbReference type="RefSeq" id="WP_175020653.1">
    <property type="nucleotide sequence ID" value="NZ_QNSE01000024.1"/>
</dbReference>
<dbReference type="Pfam" id="PF01243">
    <property type="entry name" value="PNPOx_N"/>
    <property type="match status" value="1"/>
</dbReference>
<keyword evidence="3" id="KW-1185">Reference proteome</keyword>
<evidence type="ECO:0000259" key="1">
    <source>
        <dbReference type="Pfam" id="PF01243"/>
    </source>
</evidence>
<evidence type="ECO:0000313" key="3">
    <source>
        <dbReference type="Proteomes" id="UP000252792"/>
    </source>
</evidence>
<dbReference type="Proteomes" id="UP000252792">
    <property type="component" value="Unassembled WGS sequence"/>
</dbReference>
<reference evidence="2 3" key="1">
    <citation type="submission" date="2018-06" db="EMBL/GenBank/DDBJ databases">
        <title>Genomic Encyclopedia of Type Strains, Phase III (KMG-III): the genomes of soil and plant-associated and newly described type strains.</title>
        <authorList>
            <person name="Whitman W."/>
        </authorList>
    </citation>
    <scope>NUCLEOTIDE SEQUENCE [LARGE SCALE GENOMIC DNA]</scope>
    <source>
        <strain evidence="2 3">CECT 7377</strain>
    </source>
</reference>
<protein>
    <submittedName>
        <fullName evidence="2">Putative pyridoxine 5'-phosphate oxidase superfamily flavin-nucleotide-binding protein</fullName>
    </submittedName>
</protein>
<organism evidence="2 3">
    <name type="scientific">Marinomonas rhizomae</name>
    <dbReference type="NCBI Taxonomy" id="491948"/>
    <lineage>
        <taxon>Bacteria</taxon>
        <taxon>Pseudomonadati</taxon>
        <taxon>Pseudomonadota</taxon>
        <taxon>Gammaproteobacteria</taxon>
        <taxon>Oceanospirillales</taxon>
        <taxon>Oceanospirillaceae</taxon>
        <taxon>Marinomonas</taxon>
    </lineage>
</organism>
<dbReference type="Gene3D" id="2.30.110.10">
    <property type="entry name" value="Electron Transport, Fmn-binding Protein, Chain A"/>
    <property type="match status" value="1"/>
</dbReference>
<evidence type="ECO:0000313" key="2">
    <source>
        <dbReference type="EMBL" id="RBP77943.1"/>
    </source>
</evidence>
<name>A0A366IT54_9GAMM</name>
<sequence length="145" mass="16164">MYIRSEKELRSIFGFAKNRAKDKLLTKLEKHSMAFIQLSPFFTLASYNSEGKSDCSPRGGKPGFVKIINEGCIVIPESKGNNRLDSLVNVLETKDIGCLFLIPGVDETLRVNGTASISIAAEHLALFDEEPETHANMLKRYNKDL</sequence>
<proteinExistence type="predicted"/>
<comment type="caution">
    <text evidence="2">The sequence shown here is derived from an EMBL/GenBank/DDBJ whole genome shotgun (WGS) entry which is preliminary data.</text>
</comment>
<gene>
    <name evidence="2" type="ORF">DFP80_12434</name>
</gene>
<dbReference type="PANTHER" id="PTHR42815:SF2">
    <property type="entry name" value="FAD-BINDING, PUTATIVE (AFU_ORTHOLOGUE AFUA_6G07600)-RELATED"/>
    <property type="match status" value="1"/>
</dbReference>
<dbReference type="SUPFAM" id="SSF50475">
    <property type="entry name" value="FMN-binding split barrel"/>
    <property type="match status" value="1"/>
</dbReference>
<dbReference type="InterPro" id="IPR011576">
    <property type="entry name" value="Pyridox_Oxase_N"/>
</dbReference>
<dbReference type="PANTHER" id="PTHR42815">
    <property type="entry name" value="FAD-BINDING, PUTATIVE (AFU_ORTHOLOGUE AFUA_6G07600)-RELATED"/>
    <property type="match status" value="1"/>
</dbReference>
<feature type="domain" description="Pyridoxamine 5'-phosphate oxidase N-terminal" evidence="1">
    <location>
        <begin position="29"/>
        <end position="127"/>
    </location>
</feature>